<dbReference type="InterPro" id="IPR011013">
    <property type="entry name" value="Gal_mutarotase_sf_dom"/>
</dbReference>
<dbReference type="AlphaFoldDB" id="A0A7R9L044"/>
<dbReference type="Proteomes" id="UP000759131">
    <property type="component" value="Unassembled WGS sequence"/>
</dbReference>
<keyword evidence="8" id="KW-0325">Glycoprotein</keyword>
<accession>A0A7R9L044</accession>
<keyword evidence="6 10" id="KW-0862">Zinc</keyword>
<keyword evidence="13" id="KW-1185">Reference proteome</keyword>
<proteinExistence type="inferred from homology"/>
<evidence type="ECO:0000256" key="9">
    <source>
        <dbReference type="ARBA" id="ARBA00023295"/>
    </source>
</evidence>
<dbReference type="FunFam" id="2.60.40.1180:FF:000018">
    <property type="entry name" value="Alpha-mannosidase"/>
    <property type="match status" value="1"/>
</dbReference>
<dbReference type="InterPro" id="IPR015341">
    <property type="entry name" value="Glyco_hydro_38_cen"/>
</dbReference>
<feature type="domain" description="Glycoside hydrolase family 38 central" evidence="11">
    <location>
        <begin position="366"/>
        <end position="441"/>
    </location>
</feature>
<dbReference type="GO" id="GO:0046872">
    <property type="term" value="F:metal ion binding"/>
    <property type="evidence" value="ECO:0007669"/>
    <property type="project" value="UniProtKB-KW"/>
</dbReference>
<dbReference type="PANTHER" id="PTHR11607">
    <property type="entry name" value="ALPHA-MANNOSIDASE"/>
    <property type="match status" value="1"/>
</dbReference>
<dbReference type="FunFam" id="1.20.1270.50:FF:000002">
    <property type="entry name" value="Alpha-mannosidase"/>
    <property type="match status" value="1"/>
</dbReference>
<dbReference type="Pfam" id="PF09261">
    <property type="entry name" value="Alpha-mann_mid"/>
    <property type="match status" value="1"/>
</dbReference>
<organism evidence="12">
    <name type="scientific">Medioppia subpectinata</name>
    <dbReference type="NCBI Taxonomy" id="1979941"/>
    <lineage>
        <taxon>Eukaryota</taxon>
        <taxon>Metazoa</taxon>
        <taxon>Ecdysozoa</taxon>
        <taxon>Arthropoda</taxon>
        <taxon>Chelicerata</taxon>
        <taxon>Arachnida</taxon>
        <taxon>Acari</taxon>
        <taxon>Acariformes</taxon>
        <taxon>Sarcoptiformes</taxon>
        <taxon>Oribatida</taxon>
        <taxon>Brachypylina</taxon>
        <taxon>Oppioidea</taxon>
        <taxon>Oppiidae</taxon>
        <taxon>Medioppia</taxon>
    </lineage>
</organism>
<keyword evidence="10" id="KW-0732">Signal</keyword>
<evidence type="ECO:0000256" key="6">
    <source>
        <dbReference type="ARBA" id="ARBA00022833"/>
    </source>
</evidence>
<dbReference type="Gene3D" id="2.60.40.1360">
    <property type="match status" value="1"/>
</dbReference>
<dbReference type="InterPro" id="IPR048534">
    <property type="entry name" value="Man2a1-like_dom"/>
</dbReference>
<evidence type="ECO:0000313" key="12">
    <source>
        <dbReference type="EMBL" id="CAD7631488.1"/>
    </source>
</evidence>
<dbReference type="CDD" id="cd10810">
    <property type="entry name" value="GH38N_AMII_LAM_like"/>
    <property type="match status" value="1"/>
</dbReference>
<keyword evidence="9 10" id="KW-0326">Glycosidase</keyword>
<dbReference type="Gene3D" id="3.20.110.10">
    <property type="entry name" value="Glycoside hydrolase 38, N terminal domain"/>
    <property type="match status" value="1"/>
</dbReference>
<dbReference type="InterPro" id="IPR011330">
    <property type="entry name" value="Glyco_hydro/deAcase_b/a-brl"/>
</dbReference>
<dbReference type="SUPFAM" id="SSF88688">
    <property type="entry name" value="Families 57/38 glycoside transferase middle domain"/>
    <property type="match status" value="1"/>
</dbReference>
<keyword evidence="4 10" id="KW-0479">Metal-binding</keyword>
<evidence type="ECO:0000256" key="2">
    <source>
        <dbReference type="ARBA" id="ARBA00009792"/>
    </source>
</evidence>
<gene>
    <name evidence="12" type="ORF">OSB1V03_LOCUS11897</name>
</gene>
<dbReference type="InterPro" id="IPR013780">
    <property type="entry name" value="Glyco_hydro_b"/>
</dbReference>
<evidence type="ECO:0000256" key="7">
    <source>
        <dbReference type="ARBA" id="ARBA00023157"/>
    </source>
</evidence>
<dbReference type="InterPro" id="IPR028995">
    <property type="entry name" value="Glyco_hydro_57/38_cen_sf"/>
</dbReference>
<dbReference type="GO" id="GO:0030246">
    <property type="term" value="F:carbohydrate binding"/>
    <property type="evidence" value="ECO:0007669"/>
    <property type="project" value="InterPro"/>
</dbReference>
<dbReference type="InterPro" id="IPR000602">
    <property type="entry name" value="Glyco_hydro_38_N"/>
</dbReference>
<dbReference type="Gene3D" id="2.70.98.30">
    <property type="entry name" value="Golgi alpha-mannosidase II, domain 4"/>
    <property type="match status" value="1"/>
</dbReference>
<sequence length="929" mass="106019">MAFPLAVVLLALIGSAVCRPQLAPTTCVDNGQCKQIDPTQLNVHLVPHTHDDVGWLKTVDQYFYGTRNGDQRAGVQYIIDSVVEQLLKNETRKFIYVETAFFWKWWQLQTPEHQERVKKLVNDGQLEFINGGWCMNDEAAAHYQSIVDQMTWGHRRLQDTFGECGIPRIGWQIDPFGHSREQASLFAQMAFDAVFFYRIDYEDHNIRVKEKRMELLWQGTDDLGKASDIFTHIMEMGYGPPPGFSWETARDNPSDDAIIDDPESEDYNVDKIVDKFITYAKQYSNYYATNNVLFPMGTDFCYEDANAWFKNMDKLIKYVNAKKVNGSNVNVFYSTPTCYLNGIHQANHTFTTKSDDFFPYASYYHSYWTGYFTSRPALKRYEKVGNNALQVCKQLDVLSLGNGKNEDKITPLREWLGVMQHHDAIAGTEKQHVSDNYALKLYKTIEKCQSVVDESLNILIGDKNLNQLFCNQLNVSACAVTEGTDNIAVTLYNAFGHNINRVVRLPVTSKAYKVFDPKGNAVKSDIVAIPESVLSLKERKSKAKDELVFEAQVPALGFSTYLLKANSVQKSINEAKITKISDAFTIKSKSLNIRFDKTGALNSIELKNGKVVDFKQNFEFYKAKDNNDDFHQPSGAYVFRSDGDSPQLYNTTTLQADLVETSDVKEVRQKVSEYVSQVIRILPNNDMIEFDFVVGPIPVDDKIGKEIISRWETNLTTNGLFYTDANGRQLLERKRDFRPTWKLTVYEEIAGNYYPVNSRIAIRDEKQDIQMTVLNDRSQGGSSIKDGSVELMVHRRDLYDDHFGVAEALNEPGVDGKGLQIRGKFWVLFTSIAEAAEAHREMAYDILLEPSLTFAKISGSVEEYVKSHKTQYSGLTKELPKNVHLLTLEQWKGSSYLIRLEHFYQQKESQSLFSSQTPIRIVSNRKELS</sequence>
<keyword evidence="5 10" id="KW-0378">Hydrolase</keyword>
<dbReference type="Pfam" id="PF01074">
    <property type="entry name" value="Glyco_hydro_38N"/>
    <property type="match status" value="1"/>
</dbReference>
<comment type="cofactor">
    <cofactor evidence="10">
        <name>Zn(2+)</name>
        <dbReference type="ChEBI" id="CHEBI:29105"/>
    </cofactor>
    <text evidence="10">Binds 1 zinc ion per subunit.</text>
</comment>
<dbReference type="SMART" id="SM00872">
    <property type="entry name" value="Alpha-mann_mid"/>
    <property type="match status" value="1"/>
</dbReference>
<evidence type="ECO:0000256" key="5">
    <source>
        <dbReference type="ARBA" id="ARBA00022801"/>
    </source>
</evidence>
<feature type="chain" id="PRO_5035952787" description="Alpha-mannosidase" evidence="10">
    <location>
        <begin position="19"/>
        <end position="929"/>
    </location>
</feature>
<dbReference type="InterPro" id="IPR027291">
    <property type="entry name" value="Glyco_hydro_38_N_sf"/>
</dbReference>
<dbReference type="FunFam" id="3.20.110.10:FF:000001">
    <property type="entry name" value="Alpha-mannosidase"/>
    <property type="match status" value="1"/>
</dbReference>
<dbReference type="FunFam" id="2.70.98.30:FF:000003">
    <property type="entry name" value="Alpha-mannosidase"/>
    <property type="match status" value="1"/>
</dbReference>
<protein>
    <recommendedName>
        <fullName evidence="3 10">Alpha-mannosidase</fullName>
        <ecNumber evidence="10">3.2.1.-</ecNumber>
    </recommendedName>
</protein>
<dbReference type="InterPro" id="IPR037094">
    <property type="entry name" value="Glyco_hydro_38_cen_sf"/>
</dbReference>
<evidence type="ECO:0000256" key="1">
    <source>
        <dbReference type="ARBA" id="ARBA00000365"/>
    </source>
</evidence>
<dbReference type="SUPFAM" id="SSF74650">
    <property type="entry name" value="Galactose mutarotase-like"/>
    <property type="match status" value="1"/>
</dbReference>
<dbReference type="Pfam" id="PF07748">
    <property type="entry name" value="Glyco_hydro_38C"/>
    <property type="match status" value="1"/>
</dbReference>
<evidence type="ECO:0000259" key="11">
    <source>
        <dbReference type="SMART" id="SM00872"/>
    </source>
</evidence>
<evidence type="ECO:0000256" key="10">
    <source>
        <dbReference type="RuleBase" id="RU361199"/>
    </source>
</evidence>
<dbReference type="InterPro" id="IPR011682">
    <property type="entry name" value="Glyco_hydro_38_C"/>
</dbReference>
<dbReference type="EC" id="3.2.1.-" evidence="10"/>
<name>A0A7R9L044_9ACAR</name>
<dbReference type="Pfam" id="PF21260">
    <property type="entry name" value="Laman-like_dom"/>
    <property type="match status" value="1"/>
</dbReference>
<evidence type="ECO:0000256" key="3">
    <source>
        <dbReference type="ARBA" id="ARBA00012752"/>
    </source>
</evidence>
<dbReference type="EMBL" id="CAJPIZ010009553">
    <property type="protein sequence ID" value="CAG2111918.1"/>
    <property type="molecule type" value="Genomic_DNA"/>
</dbReference>
<dbReference type="EMBL" id="OC864128">
    <property type="protein sequence ID" value="CAD7631488.1"/>
    <property type="molecule type" value="Genomic_DNA"/>
</dbReference>
<dbReference type="Gene3D" id="2.60.40.1180">
    <property type="entry name" value="Golgi alpha-mannosidase II"/>
    <property type="match status" value="1"/>
</dbReference>
<dbReference type="Gene3D" id="1.20.1270.50">
    <property type="entry name" value="Glycoside hydrolase family 38, central domain"/>
    <property type="match status" value="2"/>
</dbReference>
<dbReference type="InterPro" id="IPR050843">
    <property type="entry name" value="Glycosyl_Hydrlase_38"/>
</dbReference>
<dbReference type="OrthoDB" id="6503025at2759"/>
<dbReference type="SUPFAM" id="SSF88713">
    <property type="entry name" value="Glycoside hydrolase/deacetylase"/>
    <property type="match status" value="1"/>
</dbReference>
<dbReference type="GO" id="GO:0006013">
    <property type="term" value="P:mannose metabolic process"/>
    <property type="evidence" value="ECO:0007669"/>
    <property type="project" value="InterPro"/>
</dbReference>
<keyword evidence="7" id="KW-1015">Disulfide bond</keyword>
<comment type="catalytic activity">
    <reaction evidence="1">
        <text>Hydrolysis of terminal, non-reducing alpha-D-mannose residues in alpha-D-mannosides.</text>
        <dbReference type="EC" id="3.2.1.24"/>
    </reaction>
</comment>
<reference evidence="12" key="1">
    <citation type="submission" date="2020-11" db="EMBL/GenBank/DDBJ databases">
        <authorList>
            <person name="Tran Van P."/>
        </authorList>
    </citation>
    <scope>NUCLEOTIDE SEQUENCE</scope>
</reference>
<dbReference type="GO" id="GO:0004559">
    <property type="term" value="F:alpha-mannosidase activity"/>
    <property type="evidence" value="ECO:0007669"/>
    <property type="project" value="UniProtKB-EC"/>
</dbReference>
<evidence type="ECO:0000256" key="8">
    <source>
        <dbReference type="ARBA" id="ARBA00023180"/>
    </source>
</evidence>
<feature type="signal peptide" evidence="10">
    <location>
        <begin position="1"/>
        <end position="18"/>
    </location>
</feature>
<dbReference type="GO" id="GO:0005764">
    <property type="term" value="C:lysosome"/>
    <property type="evidence" value="ECO:0007669"/>
    <property type="project" value="TreeGrafter"/>
</dbReference>
<dbReference type="FunFam" id="1.20.1270.50:FF:000003">
    <property type="entry name" value="Alpha-mannosidase"/>
    <property type="match status" value="1"/>
</dbReference>
<evidence type="ECO:0000313" key="13">
    <source>
        <dbReference type="Proteomes" id="UP000759131"/>
    </source>
</evidence>
<evidence type="ECO:0000256" key="4">
    <source>
        <dbReference type="ARBA" id="ARBA00022723"/>
    </source>
</evidence>
<comment type="similarity">
    <text evidence="2 10">Belongs to the glycosyl hydrolase 38 family.</text>
</comment>
<dbReference type="PANTHER" id="PTHR11607:SF3">
    <property type="entry name" value="LYSOSOMAL ALPHA-MANNOSIDASE"/>
    <property type="match status" value="1"/>
</dbReference>